<name>A0A7N0TPU2_KALFE</name>
<comment type="subunit">
    <text evidence="7">Heterotrimeric transcription factor composed of three components, NF-YA, NF-YB and NF-YC. NF-YB and NF-YC must interact and dimerize for NF-YA association and DNA binding.</text>
</comment>
<evidence type="ECO:0000256" key="4">
    <source>
        <dbReference type="ARBA" id="ARBA00023159"/>
    </source>
</evidence>
<proteinExistence type="inferred from homology"/>
<protein>
    <recommendedName>
        <fullName evidence="8">Nuclear transcription factor Y subunit</fullName>
    </recommendedName>
</protein>
<keyword evidence="6 8" id="KW-0539">Nucleus</keyword>
<evidence type="ECO:0000313" key="11">
    <source>
        <dbReference type="Proteomes" id="UP000594263"/>
    </source>
</evidence>
<dbReference type="PROSITE" id="PS51152">
    <property type="entry name" value="NFYA_HAP2_2"/>
    <property type="match status" value="1"/>
</dbReference>
<feature type="region of interest" description="Disordered" evidence="9">
    <location>
        <begin position="1"/>
        <end position="39"/>
    </location>
</feature>
<evidence type="ECO:0000256" key="7">
    <source>
        <dbReference type="ARBA" id="ARBA00025911"/>
    </source>
</evidence>
<dbReference type="Gramene" id="Kaladp0041s0013.5.v1.1">
    <property type="protein sequence ID" value="Kaladp0041s0013.5.v1.1"/>
    <property type="gene ID" value="Kaladp0041s0013.v1.1"/>
</dbReference>
<dbReference type="PROSITE" id="PS00686">
    <property type="entry name" value="NFYA_HAP2_1"/>
    <property type="match status" value="1"/>
</dbReference>
<accession>A0A7N0TPU2</accession>
<evidence type="ECO:0000256" key="1">
    <source>
        <dbReference type="ARBA" id="ARBA00004123"/>
    </source>
</evidence>
<dbReference type="Proteomes" id="UP000594263">
    <property type="component" value="Unplaced"/>
</dbReference>
<organism evidence="10 11">
    <name type="scientific">Kalanchoe fedtschenkoi</name>
    <name type="common">Lavender scallops</name>
    <name type="synonym">South American air plant</name>
    <dbReference type="NCBI Taxonomy" id="63787"/>
    <lineage>
        <taxon>Eukaryota</taxon>
        <taxon>Viridiplantae</taxon>
        <taxon>Streptophyta</taxon>
        <taxon>Embryophyta</taxon>
        <taxon>Tracheophyta</taxon>
        <taxon>Spermatophyta</taxon>
        <taxon>Magnoliopsida</taxon>
        <taxon>eudicotyledons</taxon>
        <taxon>Gunneridae</taxon>
        <taxon>Pentapetalae</taxon>
        <taxon>Saxifragales</taxon>
        <taxon>Crassulaceae</taxon>
        <taxon>Kalanchoe</taxon>
    </lineage>
</organism>
<comment type="similarity">
    <text evidence="8">Belongs to the NFYA/HAP2 subunit family.</text>
</comment>
<evidence type="ECO:0000256" key="3">
    <source>
        <dbReference type="ARBA" id="ARBA00023125"/>
    </source>
</evidence>
<evidence type="ECO:0000313" key="10">
    <source>
        <dbReference type="EnsemblPlants" id="Kaladp0041s0013.3.v1.1"/>
    </source>
</evidence>
<feature type="region of interest" description="Disordered" evidence="9">
    <location>
        <begin position="80"/>
        <end position="110"/>
    </location>
</feature>
<dbReference type="EnsemblPlants" id="Kaladp0041s0013.3.v1.1">
    <property type="protein sequence ID" value="Kaladp0041s0013.3.v1.1"/>
    <property type="gene ID" value="Kaladp0041s0013.v1.1"/>
</dbReference>
<dbReference type="GO" id="GO:0016602">
    <property type="term" value="C:CCAAT-binding factor complex"/>
    <property type="evidence" value="ECO:0007669"/>
    <property type="project" value="InterPro"/>
</dbReference>
<dbReference type="PRINTS" id="PR00616">
    <property type="entry name" value="CCAATSUBUNTB"/>
</dbReference>
<evidence type="ECO:0000256" key="6">
    <source>
        <dbReference type="ARBA" id="ARBA00023242"/>
    </source>
</evidence>
<keyword evidence="2 8" id="KW-0805">Transcription regulation</keyword>
<dbReference type="EnsemblPlants" id="Kaladp0041s0013.1.v1.1">
    <property type="protein sequence ID" value="Kaladp0041s0013.1.v1.1"/>
    <property type="gene ID" value="Kaladp0041s0013.v1.1"/>
</dbReference>
<keyword evidence="5 8" id="KW-0804">Transcription</keyword>
<comment type="subcellular location">
    <subcellularLocation>
        <location evidence="1 8">Nucleus</location>
    </subcellularLocation>
</comment>
<dbReference type="Gene3D" id="6.10.250.2430">
    <property type="match status" value="1"/>
</dbReference>
<dbReference type="GO" id="GO:0003700">
    <property type="term" value="F:DNA-binding transcription factor activity"/>
    <property type="evidence" value="ECO:0007669"/>
    <property type="project" value="UniProtKB-UniRule"/>
</dbReference>
<feature type="compositionally biased region" description="Polar residues" evidence="9">
    <location>
        <begin position="86"/>
        <end position="105"/>
    </location>
</feature>
<evidence type="ECO:0000256" key="8">
    <source>
        <dbReference type="RuleBase" id="RU367155"/>
    </source>
</evidence>
<dbReference type="SMART" id="SM00521">
    <property type="entry name" value="CBF"/>
    <property type="match status" value="1"/>
</dbReference>
<dbReference type="Gramene" id="Kaladp0041s0013.3.v1.1">
    <property type="protein sequence ID" value="Kaladp0041s0013.3.v1.1"/>
    <property type="gene ID" value="Kaladp0041s0013.v1.1"/>
</dbReference>
<keyword evidence="3 8" id="KW-0238">DNA-binding</keyword>
<keyword evidence="4" id="KW-0010">Activator</keyword>
<evidence type="ECO:0000256" key="5">
    <source>
        <dbReference type="ARBA" id="ARBA00023163"/>
    </source>
</evidence>
<dbReference type="PANTHER" id="PTHR12632">
    <property type="entry name" value="TRANSCRIPTION FACTOR NF-Y ALPHA-RELATED"/>
    <property type="match status" value="1"/>
</dbReference>
<evidence type="ECO:0000256" key="9">
    <source>
        <dbReference type="SAM" id="MobiDB-lite"/>
    </source>
</evidence>
<dbReference type="InterPro" id="IPR001289">
    <property type="entry name" value="NFYA"/>
</dbReference>
<dbReference type="GO" id="GO:0003677">
    <property type="term" value="F:DNA binding"/>
    <property type="evidence" value="ECO:0007669"/>
    <property type="project" value="UniProtKB-KW"/>
</dbReference>
<dbReference type="AlphaFoldDB" id="A0A7N0TPU2"/>
<sequence>MMQMKAESGNQRAGYSQQSRWQGFENTDNSSTGIRERSLRSTSENVNLVTVGAIDSQFSSSMNIAGNFNKVIPSGIALRPDGYSGQGNQTLTTSQSTMSENPSESTPRELVDGSMVAASYPYRDPSYGAIVAPYGQQPLVYGVNQARMALPLEMEEEPVYVNAKQYNGIMRRRQIRAKAELEKKVIKNRKPYLHESRHQHAMRRARGCGGRFLNTKKLNSETSNSTSAALDGTQHNGTLSNQLILPRGLGNNLPASSSGYLYPLTEPQNSSFVPDTSMGHNIVSFGSSSSSNIGGHDRSSRYQTLPGDAQAYSSMQMTGPPRRTYPIT</sequence>
<reference evidence="10" key="1">
    <citation type="submission" date="2021-01" db="UniProtKB">
        <authorList>
            <consortium name="EnsemblPlants"/>
        </authorList>
    </citation>
    <scope>IDENTIFICATION</scope>
</reference>
<feature type="region of interest" description="Disordered" evidence="9">
    <location>
        <begin position="217"/>
        <end position="236"/>
    </location>
</feature>
<dbReference type="Pfam" id="PF02045">
    <property type="entry name" value="CBFB_NFYA"/>
    <property type="match status" value="1"/>
</dbReference>
<evidence type="ECO:0000256" key="2">
    <source>
        <dbReference type="ARBA" id="ARBA00023015"/>
    </source>
</evidence>
<dbReference type="EnsemblPlants" id="Kaladp0041s0013.5.v1.1">
    <property type="protein sequence ID" value="Kaladp0041s0013.5.v1.1"/>
    <property type="gene ID" value="Kaladp0041s0013.v1.1"/>
</dbReference>
<comment type="function">
    <text evidence="8">Component of the sequence-specific heterotrimeric transcription factor (NF-Y) which specifically recognizes a 5'-CCAAT-3' box motif found in the promoters of its target genes.</text>
</comment>
<dbReference type="Gramene" id="Kaladp0041s0013.1.v1.1">
    <property type="protein sequence ID" value="Kaladp0041s0013.1.v1.1"/>
    <property type="gene ID" value="Kaladp0041s0013.v1.1"/>
</dbReference>
<feature type="compositionally biased region" description="Polar residues" evidence="9">
    <location>
        <begin position="8"/>
        <end position="33"/>
    </location>
</feature>
<dbReference type="InterPro" id="IPR018362">
    <property type="entry name" value="CCAAT-binding_factor_CS"/>
</dbReference>
<keyword evidence="11" id="KW-1185">Reference proteome</keyword>